<dbReference type="Proteomes" id="UP000658733">
    <property type="component" value="Unassembled WGS sequence"/>
</dbReference>
<evidence type="ECO:0000313" key="2">
    <source>
        <dbReference type="EMBL" id="MBF4469175.1"/>
    </source>
</evidence>
<comment type="caution">
    <text evidence="2">The sequence shown here is derived from an EMBL/GenBank/DDBJ whole genome shotgun (WGS) entry which is preliminary data.</text>
</comment>
<gene>
    <name evidence="2" type="ORF">ISP01_07190</name>
</gene>
<dbReference type="AlphaFoldDB" id="A0A843AJF1"/>
<keyword evidence="1" id="KW-0812">Transmembrane</keyword>
<dbReference type="RefSeq" id="WP_278523487.1">
    <property type="nucleotide sequence ID" value="NZ_JADIIN010000059.1"/>
</dbReference>
<sequence>MKHEIKPLIEEIPYRQRVWITGFLKTTISSGLIATGIVSIFAGIIDHPLLKGYHEIGILVGATSIGLSIILITFIDHYDEKKKKEELEIIDSKIEDKAEEVARKLVDKELEKILEECK</sequence>
<keyword evidence="1" id="KW-0472">Membrane</keyword>
<keyword evidence="1" id="KW-1133">Transmembrane helix</keyword>
<evidence type="ECO:0000256" key="1">
    <source>
        <dbReference type="SAM" id="Phobius"/>
    </source>
</evidence>
<protein>
    <submittedName>
        <fullName evidence="2">Uncharacterized protein</fullName>
    </submittedName>
</protein>
<evidence type="ECO:0000313" key="3">
    <source>
        <dbReference type="Proteomes" id="UP000658733"/>
    </source>
</evidence>
<accession>A0A843AJF1</accession>
<feature type="transmembrane region" description="Helical" evidence="1">
    <location>
        <begin position="20"/>
        <end position="44"/>
    </location>
</feature>
<proteinExistence type="predicted"/>
<name>A0A843AJF1_METAZ</name>
<dbReference type="EMBL" id="JADIIN010000059">
    <property type="protein sequence ID" value="MBF4469175.1"/>
    <property type="molecule type" value="Genomic_DNA"/>
</dbReference>
<feature type="transmembrane region" description="Helical" evidence="1">
    <location>
        <begin position="56"/>
        <end position="75"/>
    </location>
</feature>
<organism evidence="2 3">
    <name type="scientific">Methanobrevibacter arboriphilus</name>
    <dbReference type="NCBI Taxonomy" id="39441"/>
    <lineage>
        <taxon>Archaea</taxon>
        <taxon>Methanobacteriati</taxon>
        <taxon>Methanobacteriota</taxon>
        <taxon>Methanomada group</taxon>
        <taxon>Methanobacteria</taxon>
        <taxon>Methanobacteriales</taxon>
        <taxon>Methanobacteriaceae</taxon>
        <taxon>Methanobrevibacter</taxon>
    </lineage>
</organism>
<reference evidence="2" key="1">
    <citation type="submission" date="2020-10" db="EMBL/GenBank/DDBJ databases">
        <title>Dehalococcoides mccartyi of a TCE/Cr reducing biochatode.</title>
        <authorList>
            <person name="Matturro B."/>
        </authorList>
    </citation>
    <scope>NUCLEOTIDE SEQUENCE</scope>
    <source>
        <strain evidence="2">Bin4</strain>
    </source>
</reference>